<dbReference type="Ensembl" id="ENSPMRT00000017443.1">
    <property type="protein sequence ID" value="ENSPMRP00000016344.1"/>
    <property type="gene ID" value="ENSPMRG00000010904.1"/>
</dbReference>
<dbReference type="AlphaFoldDB" id="A0A670IY35"/>
<evidence type="ECO:0000313" key="1">
    <source>
        <dbReference type="Ensembl" id="ENSPMRP00000016344.1"/>
    </source>
</evidence>
<reference evidence="1 2" key="1">
    <citation type="journal article" date="2019" name="Proc. Natl. Acad. Sci. U.S.A.">
        <title>Regulatory changes in pterin and carotenoid genes underlie balanced color polymorphisms in the wall lizard.</title>
        <authorList>
            <person name="Andrade P."/>
            <person name="Pinho C."/>
            <person name="Perez I de Lanuza G."/>
            <person name="Afonso S."/>
            <person name="Brejcha J."/>
            <person name="Rubin C.J."/>
            <person name="Wallerman O."/>
            <person name="Pereira P."/>
            <person name="Sabatino S.J."/>
            <person name="Bellati A."/>
            <person name="Pellitteri-Rosa D."/>
            <person name="Bosakova Z."/>
            <person name="Bunikis I."/>
            <person name="Carretero M.A."/>
            <person name="Feiner N."/>
            <person name="Marsik P."/>
            <person name="Pauperio F."/>
            <person name="Salvi D."/>
            <person name="Soler L."/>
            <person name="While G.M."/>
            <person name="Uller T."/>
            <person name="Font E."/>
            <person name="Andersson L."/>
            <person name="Carneiro M."/>
        </authorList>
    </citation>
    <scope>NUCLEOTIDE SEQUENCE</scope>
</reference>
<evidence type="ECO:0000313" key="2">
    <source>
        <dbReference type="Proteomes" id="UP000472272"/>
    </source>
</evidence>
<dbReference type="InterPro" id="IPR034629">
    <property type="entry name" value="PTCD2"/>
</dbReference>
<sequence length="158" mass="17907">MKRQGVKFSSDTYLLAVAICYKLVRTHSVKELLLGFFNTRKMNIGNILLQVATGDLEDLVQRLKKASESSVSSFVKKPEFCMEVLATAREKLEDIPTLHVQFEEIVAKLQASGQIISQTLDDLLCQPPRTKRRPMQLLKLNQISRRTLKPIHSALLAE</sequence>
<organism evidence="1 2">
    <name type="scientific">Podarcis muralis</name>
    <name type="common">Wall lizard</name>
    <name type="synonym">Lacerta muralis</name>
    <dbReference type="NCBI Taxonomy" id="64176"/>
    <lineage>
        <taxon>Eukaryota</taxon>
        <taxon>Metazoa</taxon>
        <taxon>Chordata</taxon>
        <taxon>Craniata</taxon>
        <taxon>Vertebrata</taxon>
        <taxon>Euteleostomi</taxon>
        <taxon>Lepidosauria</taxon>
        <taxon>Squamata</taxon>
        <taxon>Bifurcata</taxon>
        <taxon>Unidentata</taxon>
        <taxon>Episquamata</taxon>
        <taxon>Laterata</taxon>
        <taxon>Lacertibaenia</taxon>
        <taxon>Lacertidae</taxon>
        <taxon>Podarcis</taxon>
    </lineage>
</organism>
<dbReference type="PANTHER" id="PTHR14700:SF0">
    <property type="entry name" value="PENTATRICOPEPTIDE REPEAT-CONTAINING PROTEIN 2, MITOCHONDRIAL"/>
    <property type="match status" value="1"/>
</dbReference>
<reference evidence="1" key="2">
    <citation type="submission" date="2025-08" db="UniProtKB">
        <authorList>
            <consortium name="Ensembl"/>
        </authorList>
    </citation>
    <scope>IDENTIFICATION</scope>
</reference>
<dbReference type="GO" id="GO:0003723">
    <property type="term" value="F:RNA binding"/>
    <property type="evidence" value="ECO:0007669"/>
    <property type="project" value="TreeGrafter"/>
</dbReference>
<dbReference type="PANTHER" id="PTHR14700">
    <property type="entry name" value="PENTATRICOPEPTIDE REPEAT-CONTAINING PROTEIN 2, MITOCHONDRIAL"/>
    <property type="match status" value="1"/>
</dbReference>
<dbReference type="GeneTree" id="ENSGT00390000009329"/>
<gene>
    <name evidence="1" type="primary">PTCD2</name>
</gene>
<protein>
    <submittedName>
        <fullName evidence="1">Pentatricopeptide repeat domain 2</fullName>
    </submittedName>
</protein>
<accession>A0A670IY35</accession>
<dbReference type="Proteomes" id="UP000472272">
    <property type="component" value="Chromosome 11"/>
</dbReference>
<name>A0A670IY35_PODMU</name>
<reference evidence="1" key="3">
    <citation type="submission" date="2025-09" db="UniProtKB">
        <authorList>
            <consortium name="Ensembl"/>
        </authorList>
    </citation>
    <scope>IDENTIFICATION</scope>
</reference>
<proteinExistence type="predicted"/>
<dbReference type="GO" id="GO:0005739">
    <property type="term" value="C:mitochondrion"/>
    <property type="evidence" value="ECO:0007669"/>
    <property type="project" value="InterPro"/>
</dbReference>
<keyword evidence="2" id="KW-1185">Reference proteome</keyword>
<dbReference type="GO" id="GO:0007005">
    <property type="term" value="P:mitochondrion organization"/>
    <property type="evidence" value="ECO:0007669"/>
    <property type="project" value="TreeGrafter"/>
</dbReference>
<dbReference type="GO" id="GO:0050684">
    <property type="term" value="P:regulation of mRNA processing"/>
    <property type="evidence" value="ECO:0007669"/>
    <property type="project" value="InterPro"/>
</dbReference>